<evidence type="ECO:0000256" key="5">
    <source>
        <dbReference type="ARBA" id="ARBA00023098"/>
    </source>
</evidence>
<dbReference type="EMBL" id="LKET01000062">
    <property type="protein sequence ID" value="KPU42671.1"/>
    <property type="molecule type" value="Genomic_DNA"/>
</dbReference>
<accession>A0A0P8W2C3</accession>
<dbReference type="PATRIC" id="fig|36849.3.peg.4066"/>
<comment type="caution">
    <text evidence="10">The sequence shown here is derived from an EMBL/GenBank/DDBJ whole genome shotgun (WGS) entry which is preliminary data.</text>
</comment>
<dbReference type="InterPro" id="IPR050709">
    <property type="entry name" value="Biotin_Carboxyl_Carrier/Decarb"/>
</dbReference>
<keyword evidence="4 8" id="KW-0276">Fatty acid metabolism</keyword>
<dbReference type="PRINTS" id="PR01071">
    <property type="entry name" value="ACOABIOTINCC"/>
</dbReference>
<dbReference type="PROSITE" id="PS00188">
    <property type="entry name" value="BIOTIN"/>
    <property type="match status" value="1"/>
</dbReference>
<dbReference type="Pfam" id="PF00364">
    <property type="entry name" value="Biotin_lipoyl"/>
    <property type="match status" value="1"/>
</dbReference>
<evidence type="ECO:0000256" key="7">
    <source>
        <dbReference type="ARBA" id="ARBA00023267"/>
    </source>
</evidence>
<dbReference type="InterPro" id="IPR000089">
    <property type="entry name" value="Biotin_lipoyl"/>
</dbReference>
<dbReference type="InterPro" id="IPR011053">
    <property type="entry name" value="Single_hybrid_motif"/>
</dbReference>
<dbReference type="Gene3D" id="2.40.50.100">
    <property type="match status" value="1"/>
</dbReference>
<reference evidence="10 11" key="1">
    <citation type="submission" date="2015-09" db="EMBL/GenBank/DDBJ databases">
        <title>Genome sequence of Oxobacter pfennigii DSM 3222.</title>
        <authorList>
            <person name="Poehlein A."/>
            <person name="Bengelsdorf F.R."/>
            <person name="Schiel-Bengelsdorf B."/>
            <person name="Duerre P."/>
            <person name="Daniel R."/>
        </authorList>
    </citation>
    <scope>NUCLEOTIDE SEQUENCE [LARGE SCALE GENOMIC DNA]</scope>
    <source>
        <strain evidence="10 11">DSM 3222</strain>
    </source>
</reference>
<evidence type="ECO:0000313" key="10">
    <source>
        <dbReference type="EMBL" id="KPU42671.1"/>
    </source>
</evidence>
<comment type="function">
    <text evidence="8">This protein is a component of the acetyl coenzyme A carboxylase complex; first, biotin carboxylase catalyzes the carboxylation of the carrier protein and then the transcarboxylase transfers the carboxyl group to form malonyl-CoA.</text>
</comment>
<dbReference type="STRING" id="36849.OXPF_38480"/>
<keyword evidence="7 8" id="KW-0092">Biotin</keyword>
<evidence type="ECO:0000313" key="11">
    <source>
        <dbReference type="Proteomes" id="UP000050326"/>
    </source>
</evidence>
<dbReference type="OrthoDB" id="9811735at2"/>
<gene>
    <name evidence="10" type="primary">accB</name>
    <name evidence="10" type="ORF">OXPF_38480</name>
</gene>
<keyword evidence="6 8" id="KW-0275">Fatty acid biosynthesis</keyword>
<evidence type="ECO:0000256" key="6">
    <source>
        <dbReference type="ARBA" id="ARBA00023160"/>
    </source>
</evidence>
<keyword evidence="11" id="KW-1185">Reference proteome</keyword>
<keyword evidence="5 8" id="KW-0443">Lipid metabolism</keyword>
<protein>
    <recommendedName>
        <fullName evidence="2 8">Biotin carboxyl carrier protein of acetyl-CoA carboxylase</fullName>
    </recommendedName>
</protein>
<dbReference type="AlphaFoldDB" id="A0A0P8W2C3"/>
<sequence length="147" mass="16380">MDFKEIKDIIELVGKMGFAGFELEKGDVKLKISCNNNVNTGVDINNLNNVYPTYADISQSQTENTMMEDIDVIKSPMLGTFYITPSPDSEPYVAPGMRVTIGDTICIIEAMKVMNEITSEYDGEIVEILVNNGELVEYGQPLMVIRK</sequence>
<dbReference type="GO" id="GO:0006633">
    <property type="term" value="P:fatty acid biosynthetic process"/>
    <property type="evidence" value="ECO:0007669"/>
    <property type="project" value="UniProtKB-UniPathway"/>
</dbReference>
<keyword evidence="3 8" id="KW-0444">Lipid biosynthesis</keyword>
<dbReference type="InterPro" id="IPR001882">
    <property type="entry name" value="Biotin_BS"/>
</dbReference>
<name>A0A0P8W2C3_9CLOT</name>
<organism evidence="10 11">
    <name type="scientific">Oxobacter pfennigii</name>
    <dbReference type="NCBI Taxonomy" id="36849"/>
    <lineage>
        <taxon>Bacteria</taxon>
        <taxon>Bacillati</taxon>
        <taxon>Bacillota</taxon>
        <taxon>Clostridia</taxon>
        <taxon>Eubacteriales</taxon>
        <taxon>Clostridiaceae</taxon>
        <taxon>Oxobacter</taxon>
    </lineage>
</organism>
<feature type="domain" description="Lipoyl-binding" evidence="9">
    <location>
        <begin position="70"/>
        <end position="146"/>
    </location>
</feature>
<proteinExistence type="predicted"/>
<comment type="pathway">
    <text evidence="1 8">Lipid metabolism; fatty acid biosynthesis.</text>
</comment>
<dbReference type="Proteomes" id="UP000050326">
    <property type="component" value="Unassembled WGS sequence"/>
</dbReference>
<dbReference type="PANTHER" id="PTHR45266">
    <property type="entry name" value="OXALOACETATE DECARBOXYLASE ALPHA CHAIN"/>
    <property type="match status" value="1"/>
</dbReference>
<evidence type="ECO:0000256" key="2">
    <source>
        <dbReference type="ARBA" id="ARBA00017562"/>
    </source>
</evidence>
<dbReference type="UniPathway" id="UPA00094"/>
<evidence type="ECO:0000256" key="3">
    <source>
        <dbReference type="ARBA" id="ARBA00022516"/>
    </source>
</evidence>
<evidence type="ECO:0000256" key="8">
    <source>
        <dbReference type="RuleBase" id="RU364072"/>
    </source>
</evidence>
<dbReference type="InterPro" id="IPR001249">
    <property type="entry name" value="AcCoA_biotinCC"/>
</dbReference>
<dbReference type="CDD" id="cd06850">
    <property type="entry name" value="biotinyl_domain"/>
    <property type="match status" value="1"/>
</dbReference>
<dbReference type="GO" id="GO:0009317">
    <property type="term" value="C:acetyl-CoA carboxylase complex"/>
    <property type="evidence" value="ECO:0007669"/>
    <property type="project" value="InterPro"/>
</dbReference>
<dbReference type="PROSITE" id="PS50968">
    <property type="entry name" value="BIOTINYL_LIPOYL"/>
    <property type="match status" value="1"/>
</dbReference>
<evidence type="ECO:0000256" key="1">
    <source>
        <dbReference type="ARBA" id="ARBA00005194"/>
    </source>
</evidence>
<dbReference type="GO" id="GO:0003989">
    <property type="term" value="F:acetyl-CoA carboxylase activity"/>
    <property type="evidence" value="ECO:0007669"/>
    <property type="project" value="InterPro"/>
</dbReference>
<dbReference type="NCBIfam" id="TIGR00531">
    <property type="entry name" value="BCCP"/>
    <property type="match status" value="1"/>
</dbReference>
<evidence type="ECO:0000259" key="9">
    <source>
        <dbReference type="PROSITE" id="PS50968"/>
    </source>
</evidence>
<dbReference type="RefSeq" id="WP_054876808.1">
    <property type="nucleotide sequence ID" value="NZ_LKET01000062.1"/>
</dbReference>
<evidence type="ECO:0000256" key="4">
    <source>
        <dbReference type="ARBA" id="ARBA00022832"/>
    </source>
</evidence>
<dbReference type="PANTHER" id="PTHR45266:SF3">
    <property type="entry name" value="OXALOACETATE DECARBOXYLASE ALPHA CHAIN"/>
    <property type="match status" value="1"/>
</dbReference>
<dbReference type="SUPFAM" id="SSF51230">
    <property type="entry name" value="Single hybrid motif"/>
    <property type="match status" value="1"/>
</dbReference>